<name>A0A2Z7B7M1_9LAMI</name>
<organism evidence="1 2">
    <name type="scientific">Dorcoceras hygrometricum</name>
    <dbReference type="NCBI Taxonomy" id="472368"/>
    <lineage>
        <taxon>Eukaryota</taxon>
        <taxon>Viridiplantae</taxon>
        <taxon>Streptophyta</taxon>
        <taxon>Embryophyta</taxon>
        <taxon>Tracheophyta</taxon>
        <taxon>Spermatophyta</taxon>
        <taxon>Magnoliopsida</taxon>
        <taxon>eudicotyledons</taxon>
        <taxon>Gunneridae</taxon>
        <taxon>Pentapetalae</taxon>
        <taxon>asterids</taxon>
        <taxon>lamiids</taxon>
        <taxon>Lamiales</taxon>
        <taxon>Gesneriaceae</taxon>
        <taxon>Didymocarpoideae</taxon>
        <taxon>Trichosporeae</taxon>
        <taxon>Loxocarpinae</taxon>
        <taxon>Dorcoceras</taxon>
    </lineage>
</organism>
<evidence type="ECO:0000313" key="1">
    <source>
        <dbReference type="EMBL" id="KZV30016.1"/>
    </source>
</evidence>
<accession>A0A2Z7B7M1</accession>
<reference evidence="1 2" key="1">
    <citation type="journal article" date="2015" name="Proc. Natl. Acad. Sci. U.S.A.">
        <title>The resurrection genome of Boea hygrometrica: A blueprint for survival of dehydration.</title>
        <authorList>
            <person name="Xiao L."/>
            <person name="Yang G."/>
            <person name="Zhang L."/>
            <person name="Yang X."/>
            <person name="Zhao S."/>
            <person name="Ji Z."/>
            <person name="Zhou Q."/>
            <person name="Hu M."/>
            <person name="Wang Y."/>
            <person name="Chen M."/>
            <person name="Xu Y."/>
            <person name="Jin H."/>
            <person name="Xiao X."/>
            <person name="Hu G."/>
            <person name="Bao F."/>
            <person name="Hu Y."/>
            <person name="Wan P."/>
            <person name="Li L."/>
            <person name="Deng X."/>
            <person name="Kuang T."/>
            <person name="Xiang C."/>
            <person name="Zhu J.K."/>
            <person name="Oliver M.J."/>
            <person name="He Y."/>
        </authorList>
    </citation>
    <scope>NUCLEOTIDE SEQUENCE [LARGE SCALE GENOMIC DNA]</scope>
    <source>
        <strain evidence="2">cv. XS01</strain>
    </source>
</reference>
<keyword evidence="2" id="KW-1185">Reference proteome</keyword>
<proteinExistence type="predicted"/>
<evidence type="ECO:0000313" key="2">
    <source>
        <dbReference type="Proteomes" id="UP000250235"/>
    </source>
</evidence>
<protein>
    <submittedName>
        <fullName evidence="1">Uncharacterized protein</fullName>
    </submittedName>
</protein>
<dbReference type="EMBL" id="KV008771">
    <property type="protein sequence ID" value="KZV30016.1"/>
    <property type="molecule type" value="Genomic_DNA"/>
</dbReference>
<gene>
    <name evidence="1" type="ORF">F511_40620</name>
</gene>
<dbReference type="Proteomes" id="UP000250235">
    <property type="component" value="Unassembled WGS sequence"/>
</dbReference>
<dbReference type="AlphaFoldDB" id="A0A2Z7B7M1"/>
<sequence length="212" mass="23130">MGEVLRTSAAPLAPTVCTFCRDVDEVVRTSAALLTPTACTFCRDVGEVVRTLPAIVRHGFARGHEGPGISAASSTTARSALAQHAWRLGHLHALHLEAQLCQDFKDTSNPNMPSANTCAYVVCTRPGRKSALIPIVRIDIQGDVRDSATTHMQKAVNAVSKKNKHCEFVYGSSKLNLLRLPFFRNRKGSTRRLLLQRPSLQPTPTTSSRKNS</sequence>